<dbReference type="InterPro" id="IPR002151">
    <property type="entry name" value="Kinesin_light"/>
</dbReference>
<evidence type="ECO:0000313" key="5">
    <source>
        <dbReference type="EMBL" id="MBB5060445.1"/>
    </source>
</evidence>
<proteinExistence type="predicted"/>
<comment type="subcellular location">
    <subcellularLocation>
        <location evidence="1">Cytoplasm</location>
    </subcellularLocation>
</comment>
<accession>A0A7W7ZIA7</accession>
<dbReference type="Proteomes" id="UP000540989">
    <property type="component" value="Unassembled WGS sequence"/>
</dbReference>
<evidence type="ECO:0000256" key="1">
    <source>
        <dbReference type="ARBA" id="ARBA00004496"/>
    </source>
</evidence>
<dbReference type="Pfam" id="PF13374">
    <property type="entry name" value="TPR_10"/>
    <property type="match status" value="1"/>
</dbReference>
<dbReference type="SUPFAM" id="SSF48452">
    <property type="entry name" value="TPR-like"/>
    <property type="match status" value="1"/>
</dbReference>
<dbReference type="PANTHER" id="PTHR45783">
    <property type="entry name" value="KINESIN LIGHT CHAIN"/>
    <property type="match status" value="1"/>
</dbReference>
<evidence type="ECO:0000256" key="2">
    <source>
        <dbReference type="ARBA" id="ARBA00022490"/>
    </source>
</evidence>
<evidence type="ECO:0000256" key="4">
    <source>
        <dbReference type="ARBA" id="ARBA00022803"/>
    </source>
</evidence>
<keyword evidence="4" id="KW-0802">TPR repeat</keyword>
<keyword evidence="2" id="KW-0963">Cytoplasm</keyword>
<evidence type="ECO:0008006" key="7">
    <source>
        <dbReference type="Google" id="ProtNLM"/>
    </source>
</evidence>
<sequence length="78" mass="8556">MRHALSISEHVYGASHPETGTCLNNLAMLLAGLGGAVEAEPLQRRALAISRRSCGMNHPDTRRCASNLVWIQKMLSER</sequence>
<dbReference type="Gene3D" id="1.25.40.10">
    <property type="entry name" value="Tetratricopeptide repeat domain"/>
    <property type="match status" value="1"/>
</dbReference>
<keyword evidence="6" id="KW-1185">Reference proteome</keyword>
<dbReference type="GO" id="GO:0007018">
    <property type="term" value="P:microtubule-based movement"/>
    <property type="evidence" value="ECO:0007669"/>
    <property type="project" value="TreeGrafter"/>
</dbReference>
<comment type="caution">
    <text evidence="5">The sequence shown here is derived from an EMBL/GenBank/DDBJ whole genome shotgun (WGS) entry which is preliminary data.</text>
</comment>
<dbReference type="InterPro" id="IPR011990">
    <property type="entry name" value="TPR-like_helical_dom_sf"/>
</dbReference>
<evidence type="ECO:0000256" key="3">
    <source>
        <dbReference type="ARBA" id="ARBA00022737"/>
    </source>
</evidence>
<dbReference type="EMBL" id="JACHIP010000013">
    <property type="protein sequence ID" value="MBB5060445.1"/>
    <property type="molecule type" value="Genomic_DNA"/>
</dbReference>
<keyword evidence="3" id="KW-0677">Repeat</keyword>
<reference evidence="5 6" key="1">
    <citation type="submission" date="2020-08" db="EMBL/GenBank/DDBJ databases">
        <title>Genomic Encyclopedia of Type Strains, Phase IV (KMG-V): Genome sequencing to study the core and pangenomes of soil and plant-associated prokaryotes.</title>
        <authorList>
            <person name="Whitman W."/>
        </authorList>
    </citation>
    <scope>NUCLEOTIDE SEQUENCE [LARGE SCALE GENOMIC DNA]</scope>
    <source>
        <strain evidence="5 6">M8UP14</strain>
    </source>
</reference>
<dbReference type="PANTHER" id="PTHR45783:SF3">
    <property type="entry name" value="KINESIN LIGHT CHAIN"/>
    <property type="match status" value="1"/>
</dbReference>
<dbReference type="GO" id="GO:0005737">
    <property type="term" value="C:cytoplasm"/>
    <property type="evidence" value="ECO:0007669"/>
    <property type="project" value="UniProtKB-SubCell"/>
</dbReference>
<name>A0A7W7ZIA7_9BACT</name>
<dbReference type="GO" id="GO:0019894">
    <property type="term" value="F:kinesin binding"/>
    <property type="evidence" value="ECO:0007669"/>
    <property type="project" value="TreeGrafter"/>
</dbReference>
<dbReference type="GO" id="GO:0005871">
    <property type="term" value="C:kinesin complex"/>
    <property type="evidence" value="ECO:0007669"/>
    <property type="project" value="InterPro"/>
</dbReference>
<dbReference type="AlphaFoldDB" id="A0A7W7ZIA7"/>
<gene>
    <name evidence="5" type="ORF">HDF16_005181</name>
</gene>
<protein>
    <recommendedName>
        <fullName evidence="7">Tetratricopeptide repeat protein</fullName>
    </recommendedName>
</protein>
<organism evidence="5 6">
    <name type="scientific">Granulicella aggregans</name>
    <dbReference type="NCBI Taxonomy" id="474949"/>
    <lineage>
        <taxon>Bacteria</taxon>
        <taxon>Pseudomonadati</taxon>
        <taxon>Acidobacteriota</taxon>
        <taxon>Terriglobia</taxon>
        <taxon>Terriglobales</taxon>
        <taxon>Acidobacteriaceae</taxon>
        <taxon>Granulicella</taxon>
    </lineage>
</organism>
<evidence type="ECO:0000313" key="6">
    <source>
        <dbReference type="Proteomes" id="UP000540989"/>
    </source>
</evidence>